<reference evidence="3" key="1">
    <citation type="journal article" date="2020" name="BMC Genomics">
        <title>Correction to: Identification and distribution of gene clusters required for synthesis of sphingolipid metabolism inhibitors in diverse species of the filamentous fungus Fusarium.</title>
        <authorList>
            <person name="Kim H.S."/>
            <person name="Lohmar J.M."/>
            <person name="Busman M."/>
            <person name="Brown D.W."/>
            <person name="Naumann T.A."/>
            <person name="Divon H.H."/>
            <person name="Lysoe E."/>
            <person name="Uhlig S."/>
            <person name="Proctor R.H."/>
        </authorList>
    </citation>
    <scope>NUCLEOTIDE SEQUENCE</scope>
    <source>
        <strain evidence="3">NRRL 22465</strain>
    </source>
</reference>
<proteinExistence type="predicted"/>
<evidence type="ECO:0000256" key="1">
    <source>
        <dbReference type="SAM" id="MobiDB-lite"/>
    </source>
</evidence>
<organism evidence="3 4">
    <name type="scientific">Fusarium zealandicum</name>
    <dbReference type="NCBI Taxonomy" id="1053134"/>
    <lineage>
        <taxon>Eukaryota</taxon>
        <taxon>Fungi</taxon>
        <taxon>Dikarya</taxon>
        <taxon>Ascomycota</taxon>
        <taxon>Pezizomycotina</taxon>
        <taxon>Sordariomycetes</taxon>
        <taxon>Hypocreomycetidae</taxon>
        <taxon>Hypocreales</taxon>
        <taxon>Nectriaceae</taxon>
        <taxon>Fusarium</taxon>
        <taxon>Fusarium staphyleae species complex</taxon>
    </lineage>
</organism>
<gene>
    <name evidence="3" type="ORF">FZEAL_5019</name>
</gene>
<dbReference type="PANTHER" id="PTHR43194:SF2">
    <property type="entry name" value="PEROXISOMAL MEMBRANE PROTEIN LPX1"/>
    <property type="match status" value="1"/>
</dbReference>
<evidence type="ECO:0000313" key="4">
    <source>
        <dbReference type="Proteomes" id="UP000635477"/>
    </source>
</evidence>
<sequence>MENRQIPPEYDSIRLSTKPSAEIRYTFTPATASPKTDPSLIVFINGLGLPQAGWTPAITKLRETSKDGLPAILTYDRFGQGQTNDRDPNDKDAADPRHAHDCISAVGDMRQLITQILNEKLGIDKTDDARLLMVGNSIGCSLVRLYAQEHPGTVSGILFLDSTLTDSDFVSILPDPDAKDTTLELPTGVTLDDLRNAREQIRKRFHPDVGNQEGLSRRNLLQLLPHADSPPLHTPDQPGPYITVLGHDFDVFANRTEMDMGVPAVLTQKYVNPYWDRYNQGLSTLTSTERSKGPLQVSGAGHFIQMDNPDVVVEKIDEILQSLRGSV</sequence>
<dbReference type="Gene3D" id="3.40.50.1820">
    <property type="entry name" value="alpha/beta hydrolase"/>
    <property type="match status" value="1"/>
</dbReference>
<comment type="caution">
    <text evidence="3">The sequence shown here is derived from an EMBL/GenBank/DDBJ whole genome shotgun (WGS) entry which is preliminary data.</text>
</comment>
<dbReference type="Pfam" id="PF12697">
    <property type="entry name" value="Abhydrolase_6"/>
    <property type="match status" value="1"/>
</dbReference>
<accession>A0A8H4ULB8</accession>
<dbReference type="EMBL" id="JABEYC010000354">
    <property type="protein sequence ID" value="KAF4978616.1"/>
    <property type="molecule type" value="Genomic_DNA"/>
</dbReference>
<feature type="domain" description="AB hydrolase-1" evidence="2">
    <location>
        <begin position="41"/>
        <end position="314"/>
    </location>
</feature>
<dbReference type="InterPro" id="IPR029058">
    <property type="entry name" value="AB_hydrolase_fold"/>
</dbReference>
<dbReference type="InterPro" id="IPR050228">
    <property type="entry name" value="Carboxylesterase_BioH"/>
</dbReference>
<feature type="region of interest" description="Disordered" evidence="1">
    <location>
        <begin position="76"/>
        <end position="97"/>
    </location>
</feature>
<keyword evidence="4" id="KW-1185">Reference proteome</keyword>
<feature type="compositionally biased region" description="Basic and acidic residues" evidence="1">
    <location>
        <begin position="84"/>
        <end position="97"/>
    </location>
</feature>
<dbReference type="OrthoDB" id="3466836at2759"/>
<evidence type="ECO:0000259" key="2">
    <source>
        <dbReference type="Pfam" id="PF12697"/>
    </source>
</evidence>
<dbReference type="SUPFAM" id="SSF53474">
    <property type="entry name" value="alpha/beta-Hydrolases"/>
    <property type="match status" value="1"/>
</dbReference>
<protein>
    <recommendedName>
        <fullName evidence="2">AB hydrolase-1 domain-containing protein</fullName>
    </recommendedName>
</protein>
<dbReference type="InterPro" id="IPR000073">
    <property type="entry name" value="AB_hydrolase_1"/>
</dbReference>
<dbReference type="PANTHER" id="PTHR43194">
    <property type="entry name" value="HYDROLASE ALPHA/BETA FOLD FAMILY"/>
    <property type="match status" value="1"/>
</dbReference>
<dbReference type="Proteomes" id="UP000635477">
    <property type="component" value="Unassembled WGS sequence"/>
</dbReference>
<name>A0A8H4ULB8_9HYPO</name>
<evidence type="ECO:0000313" key="3">
    <source>
        <dbReference type="EMBL" id="KAF4978616.1"/>
    </source>
</evidence>
<reference evidence="3" key="2">
    <citation type="submission" date="2020-05" db="EMBL/GenBank/DDBJ databases">
        <authorList>
            <person name="Kim H.-S."/>
            <person name="Proctor R.H."/>
            <person name="Brown D.W."/>
        </authorList>
    </citation>
    <scope>NUCLEOTIDE SEQUENCE</scope>
    <source>
        <strain evidence="3">NRRL 22465</strain>
    </source>
</reference>
<dbReference type="AlphaFoldDB" id="A0A8H4ULB8"/>